<evidence type="ECO:0000259" key="4">
    <source>
        <dbReference type="Pfam" id="PF00389"/>
    </source>
</evidence>
<name>A0A161SMC3_9BACL</name>
<sequence length="319" mass="34970">MKTIFITRKLPEEAVSGLREMFEVDMWPSEDEVPPKEVLIEKAQTAHALWTNVADTVDRDVIKAGENLEVIANLAVGYNNIDIEAAKQRGIMVTNTPGVLTETTADLAFTLMLAAARQTGQAERFLREGKWTSWSPMGFTGMDIFGATLGIVGMGRIGEGVARRAAGFDMDVLYHNRTRKPEAESMFGFRYAELDDLLEQSDFVVILTPLTEETRGMIGERELGLMKKTAILVNAARGGIVDEEALYEALKNGDIWAAGLDVFEGEPIGSDHQLLTLPNVTALPHIGSASVKTRLAMMQLNAEDIEAVFSGRAPENRVV</sequence>
<dbReference type="Pfam" id="PF02826">
    <property type="entry name" value="2-Hacid_dh_C"/>
    <property type="match status" value="1"/>
</dbReference>
<dbReference type="AlphaFoldDB" id="A0A161SMC3"/>
<comment type="caution">
    <text evidence="6">The sequence shown here is derived from an EMBL/GenBank/DDBJ whole genome shotgun (WGS) entry which is preliminary data.</text>
</comment>
<proteinExistence type="inferred from homology"/>
<dbReference type="OrthoDB" id="9805416at2"/>
<keyword evidence="2 3" id="KW-0560">Oxidoreductase</keyword>
<dbReference type="CDD" id="cd05301">
    <property type="entry name" value="GDH"/>
    <property type="match status" value="1"/>
</dbReference>
<dbReference type="GO" id="GO:0030267">
    <property type="term" value="F:glyoxylate reductase (NADPH) activity"/>
    <property type="evidence" value="ECO:0007669"/>
    <property type="project" value="TreeGrafter"/>
</dbReference>
<dbReference type="InterPro" id="IPR029752">
    <property type="entry name" value="D-isomer_DH_CS1"/>
</dbReference>
<dbReference type="FunFam" id="3.40.50.720:FF:000462">
    <property type="entry name" value="Glyoxylate reductase (NADP+)"/>
    <property type="match status" value="1"/>
</dbReference>
<evidence type="ECO:0000313" key="6">
    <source>
        <dbReference type="EMBL" id="KZE39003.1"/>
    </source>
</evidence>
<feature type="domain" description="D-isomer specific 2-hydroxyacid dehydrogenase NAD-binding" evidence="5">
    <location>
        <begin position="109"/>
        <end position="287"/>
    </location>
</feature>
<evidence type="ECO:0000259" key="5">
    <source>
        <dbReference type="Pfam" id="PF02826"/>
    </source>
</evidence>
<dbReference type="GO" id="GO:0005829">
    <property type="term" value="C:cytosol"/>
    <property type="evidence" value="ECO:0007669"/>
    <property type="project" value="TreeGrafter"/>
</dbReference>
<dbReference type="Gene3D" id="3.40.50.720">
    <property type="entry name" value="NAD(P)-binding Rossmann-like Domain"/>
    <property type="match status" value="2"/>
</dbReference>
<accession>A0A161SMC3</accession>
<dbReference type="PANTHER" id="PTHR10996">
    <property type="entry name" value="2-HYDROXYACID DEHYDROGENASE-RELATED"/>
    <property type="match status" value="1"/>
</dbReference>
<protein>
    <submittedName>
        <fullName evidence="6">D-glycerate dehydrogenase</fullName>
    </submittedName>
</protein>
<dbReference type="InterPro" id="IPR006140">
    <property type="entry name" value="D-isomer_DH_NAD-bd"/>
</dbReference>
<dbReference type="PROSITE" id="PS00671">
    <property type="entry name" value="D_2_HYDROXYACID_DH_3"/>
    <property type="match status" value="1"/>
</dbReference>
<dbReference type="Pfam" id="PF00389">
    <property type="entry name" value="2-Hacid_dh"/>
    <property type="match status" value="1"/>
</dbReference>
<dbReference type="RefSeq" id="WP_063181095.1">
    <property type="nucleotide sequence ID" value="NZ_LQNT01000009.1"/>
</dbReference>
<dbReference type="InterPro" id="IPR006139">
    <property type="entry name" value="D-isomer_2_OHA_DH_cat_dom"/>
</dbReference>
<dbReference type="Proteomes" id="UP000076490">
    <property type="component" value="Unassembled WGS sequence"/>
</dbReference>
<dbReference type="InterPro" id="IPR029753">
    <property type="entry name" value="D-isomer_DH_CS"/>
</dbReference>
<evidence type="ECO:0000313" key="7">
    <source>
        <dbReference type="Proteomes" id="UP000076490"/>
    </source>
</evidence>
<dbReference type="EMBL" id="LQNT01000009">
    <property type="protein sequence ID" value="KZE39003.1"/>
    <property type="molecule type" value="Genomic_DNA"/>
</dbReference>
<feature type="domain" description="D-isomer specific 2-hydroxyacid dehydrogenase catalytic" evidence="4">
    <location>
        <begin position="4"/>
        <end position="318"/>
    </location>
</feature>
<dbReference type="PANTHER" id="PTHR10996:SF283">
    <property type="entry name" value="GLYOXYLATE_HYDROXYPYRUVATE REDUCTASE B"/>
    <property type="match status" value="1"/>
</dbReference>
<organism evidence="6 7">
    <name type="scientific">Bhargavaea cecembensis</name>
    <dbReference type="NCBI Taxonomy" id="394098"/>
    <lineage>
        <taxon>Bacteria</taxon>
        <taxon>Bacillati</taxon>
        <taxon>Bacillota</taxon>
        <taxon>Bacilli</taxon>
        <taxon>Bacillales</taxon>
        <taxon>Caryophanaceae</taxon>
        <taxon>Bhargavaea</taxon>
    </lineage>
</organism>
<dbReference type="InterPro" id="IPR050223">
    <property type="entry name" value="D-isomer_2-hydroxyacid_DH"/>
</dbReference>
<dbReference type="GO" id="GO:0051287">
    <property type="term" value="F:NAD binding"/>
    <property type="evidence" value="ECO:0007669"/>
    <property type="project" value="InterPro"/>
</dbReference>
<dbReference type="SUPFAM" id="SSF52283">
    <property type="entry name" value="Formate/glycerate dehydrogenase catalytic domain-like"/>
    <property type="match status" value="1"/>
</dbReference>
<evidence type="ECO:0000256" key="3">
    <source>
        <dbReference type="RuleBase" id="RU003719"/>
    </source>
</evidence>
<gene>
    <name evidence="6" type="ORF">AV656_08890</name>
</gene>
<evidence type="ECO:0000256" key="2">
    <source>
        <dbReference type="ARBA" id="ARBA00023002"/>
    </source>
</evidence>
<dbReference type="PROSITE" id="PS00065">
    <property type="entry name" value="D_2_HYDROXYACID_DH_1"/>
    <property type="match status" value="1"/>
</dbReference>
<dbReference type="SUPFAM" id="SSF51735">
    <property type="entry name" value="NAD(P)-binding Rossmann-fold domains"/>
    <property type="match status" value="1"/>
</dbReference>
<comment type="similarity">
    <text evidence="1 3">Belongs to the D-isomer specific 2-hydroxyacid dehydrogenase family.</text>
</comment>
<dbReference type="InterPro" id="IPR036291">
    <property type="entry name" value="NAD(P)-bd_dom_sf"/>
</dbReference>
<dbReference type="GO" id="GO:0016618">
    <property type="term" value="F:hydroxypyruvate reductase [NAD(P)H] activity"/>
    <property type="evidence" value="ECO:0007669"/>
    <property type="project" value="TreeGrafter"/>
</dbReference>
<reference evidence="6 7" key="1">
    <citation type="submission" date="2016-01" db="EMBL/GenBank/DDBJ databases">
        <title>Whole genome sequencing of Bhargavaea cecembensis T14.</title>
        <authorList>
            <person name="Hong K.W."/>
        </authorList>
    </citation>
    <scope>NUCLEOTIDE SEQUENCE [LARGE SCALE GENOMIC DNA]</scope>
    <source>
        <strain evidence="6 7">T14</strain>
    </source>
</reference>
<evidence type="ECO:0000256" key="1">
    <source>
        <dbReference type="ARBA" id="ARBA00005854"/>
    </source>
</evidence>